<dbReference type="EMBL" id="BAAATD010000004">
    <property type="protein sequence ID" value="GAA2596916.1"/>
    <property type="molecule type" value="Genomic_DNA"/>
</dbReference>
<organism evidence="2 3">
    <name type="scientific">Actinomadura fulvescens</name>
    <dbReference type="NCBI Taxonomy" id="46160"/>
    <lineage>
        <taxon>Bacteria</taxon>
        <taxon>Bacillati</taxon>
        <taxon>Actinomycetota</taxon>
        <taxon>Actinomycetes</taxon>
        <taxon>Streptosporangiales</taxon>
        <taxon>Thermomonosporaceae</taxon>
        <taxon>Actinomadura</taxon>
    </lineage>
</organism>
<dbReference type="RefSeq" id="WP_344541772.1">
    <property type="nucleotide sequence ID" value="NZ_BAAATD010000004.1"/>
</dbReference>
<name>A0ABN3PQI5_9ACTN</name>
<dbReference type="Pfam" id="PF13349">
    <property type="entry name" value="DUF4097"/>
    <property type="match status" value="1"/>
</dbReference>
<proteinExistence type="predicted"/>
<gene>
    <name evidence="2" type="ORF">GCM10010411_32980</name>
</gene>
<comment type="caution">
    <text evidence="2">The sequence shown here is derived from an EMBL/GenBank/DDBJ whole genome shotgun (WGS) entry which is preliminary data.</text>
</comment>
<sequence>MKTLTGTAVLAGAVVLSGCSIDLDGTKHHEERSYTVTGAVTTLKVDSDDGDVEVVGSDSPGVKVVERLTWSSEHRKPKPEHVTEGGTLRLRSRCEGNVIGVSSCGISYRIQVPRGMALDLRNDDGALKVAGLRGTVRLSTDTGSITADNVQTTSLVAKTGDGGIKVSGQAAHTELRTDTGSISAAELRADRLVASTGDGSIRVRLTTPPTDVDARTDTGSVELSVPATEPYKISLSSDTGGRHIVPPLADNSQASRTIKVTTGDGTIRVRPA</sequence>
<evidence type="ECO:0000313" key="2">
    <source>
        <dbReference type="EMBL" id="GAA2596916.1"/>
    </source>
</evidence>
<reference evidence="2 3" key="1">
    <citation type="journal article" date="2019" name="Int. J. Syst. Evol. Microbiol.">
        <title>The Global Catalogue of Microorganisms (GCM) 10K type strain sequencing project: providing services to taxonomists for standard genome sequencing and annotation.</title>
        <authorList>
            <consortium name="The Broad Institute Genomics Platform"/>
            <consortium name="The Broad Institute Genome Sequencing Center for Infectious Disease"/>
            <person name="Wu L."/>
            <person name="Ma J."/>
        </authorList>
    </citation>
    <scope>NUCLEOTIDE SEQUENCE [LARGE SCALE GENOMIC DNA]</scope>
    <source>
        <strain evidence="2 3">JCM 6833</strain>
    </source>
</reference>
<dbReference type="PROSITE" id="PS51257">
    <property type="entry name" value="PROKAR_LIPOPROTEIN"/>
    <property type="match status" value="1"/>
</dbReference>
<dbReference type="InterPro" id="IPR025164">
    <property type="entry name" value="Toastrack_DUF4097"/>
</dbReference>
<protein>
    <submittedName>
        <fullName evidence="2">DUF4097 family beta strand repeat-containing protein</fullName>
    </submittedName>
</protein>
<evidence type="ECO:0000313" key="3">
    <source>
        <dbReference type="Proteomes" id="UP001501509"/>
    </source>
</evidence>
<feature type="domain" description="DUF4097" evidence="1">
    <location>
        <begin position="41"/>
        <end position="269"/>
    </location>
</feature>
<accession>A0ABN3PQI5</accession>
<dbReference type="Proteomes" id="UP001501509">
    <property type="component" value="Unassembled WGS sequence"/>
</dbReference>
<evidence type="ECO:0000259" key="1">
    <source>
        <dbReference type="Pfam" id="PF13349"/>
    </source>
</evidence>
<keyword evidence="3" id="KW-1185">Reference proteome</keyword>